<evidence type="ECO:0000313" key="2">
    <source>
        <dbReference type="EMBL" id="EMG22484.1"/>
    </source>
</evidence>
<proteinExistence type="predicted"/>
<evidence type="ECO:0000256" key="1">
    <source>
        <dbReference type="SAM" id="Phobius"/>
    </source>
</evidence>
<protein>
    <submittedName>
        <fullName evidence="2">Uncharacterized protein</fullName>
    </submittedName>
</protein>
<dbReference type="EMBL" id="AFMD02000208">
    <property type="protein sequence ID" value="EMG22484.1"/>
    <property type="molecule type" value="Genomic_DNA"/>
</dbReference>
<gene>
    <name evidence="2" type="ORF">LEP1GSC150_0921</name>
</gene>
<comment type="caution">
    <text evidence="2">The sequence shown here is derived from an EMBL/GenBank/DDBJ whole genome shotgun (WGS) entry which is preliminary data.</text>
</comment>
<evidence type="ECO:0000313" key="3">
    <source>
        <dbReference type="Proteomes" id="UP000011778"/>
    </source>
</evidence>
<keyword evidence="1" id="KW-0472">Membrane</keyword>
<reference evidence="2 3" key="1">
    <citation type="submission" date="2013-02" db="EMBL/GenBank/DDBJ databases">
        <authorList>
            <person name="Harkins D.M."/>
            <person name="Durkin A.S."/>
            <person name="Brinkac L.M."/>
            <person name="Haft D.H."/>
            <person name="Selengut J.D."/>
            <person name="Sanka R."/>
            <person name="DePew J."/>
            <person name="Purushe J."/>
            <person name="Tulsiani S.M."/>
            <person name="Graham G.C."/>
            <person name="Burns M.-A."/>
            <person name="Dohnt M.F."/>
            <person name="Smythe L.D."/>
            <person name="McKay D.B."/>
            <person name="Craig S.B."/>
            <person name="Vinetz J.M."/>
            <person name="Sutton G.G."/>
            <person name="Nierman W.C."/>
            <person name="Fouts D.E."/>
        </authorList>
    </citation>
    <scope>NUCLEOTIDE SEQUENCE [LARGE SCALE GENOMIC DNA]</scope>
    <source>
        <strain evidence="2 3">LT2050</strain>
    </source>
</reference>
<dbReference type="AlphaFoldDB" id="M3HDV3"/>
<sequence length="56" mass="6345">MKEKQKNPEVGFLRLDLLNMTQIGMRSLGLILIFSSLIFCIPGKRLLTKKLCSLHG</sequence>
<name>M3HDV3_LEPIT</name>
<keyword evidence="1" id="KW-0812">Transmembrane</keyword>
<feature type="transmembrane region" description="Helical" evidence="1">
    <location>
        <begin position="23"/>
        <end position="41"/>
    </location>
</feature>
<organism evidence="2 3">
    <name type="scientific">Leptospira interrogans serovar Copenhageni str. LT2050</name>
    <dbReference type="NCBI Taxonomy" id="1001598"/>
    <lineage>
        <taxon>Bacteria</taxon>
        <taxon>Pseudomonadati</taxon>
        <taxon>Spirochaetota</taxon>
        <taxon>Spirochaetia</taxon>
        <taxon>Leptospirales</taxon>
        <taxon>Leptospiraceae</taxon>
        <taxon>Leptospira</taxon>
    </lineage>
</organism>
<dbReference type="Proteomes" id="UP000011778">
    <property type="component" value="Unassembled WGS sequence"/>
</dbReference>
<keyword evidence="1" id="KW-1133">Transmembrane helix</keyword>
<accession>M3HDV3</accession>